<dbReference type="NCBIfam" id="NF033788">
    <property type="entry name" value="HTH_metalloreg"/>
    <property type="match status" value="1"/>
</dbReference>
<dbReference type="PATRIC" id="fig|1280950.3.peg.3438"/>
<dbReference type="RefSeq" id="WP_035619521.1">
    <property type="nucleotide sequence ID" value="NZ_ARYK01000014.1"/>
</dbReference>
<dbReference type="InterPro" id="IPR011991">
    <property type="entry name" value="ArsR-like_HTH"/>
</dbReference>
<dbReference type="PROSITE" id="PS50987">
    <property type="entry name" value="HTH_ARSR_2"/>
    <property type="match status" value="1"/>
</dbReference>
<dbReference type="STRING" id="1280950.HJO_17169"/>
<keyword evidence="6" id="KW-1185">Reference proteome</keyword>
<evidence type="ECO:0000256" key="3">
    <source>
        <dbReference type="ARBA" id="ARBA00023163"/>
    </source>
</evidence>
<gene>
    <name evidence="5" type="ORF">HJO_17169</name>
</gene>
<dbReference type="OrthoDB" id="9804742at2"/>
<dbReference type="PANTHER" id="PTHR43132">
    <property type="entry name" value="ARSENICAL RESISTANCE OPERON REPRESSOR ARSR-RELATED"/>
    <property type="match status" value="1"/>
</dbReference>
<evidence type="ECO:0000256" key="2">
    <source>
        <dbReference type="ARBA" id="ARBA00023125"/>
    </source>
</evidence>
<accession>A0A059F992</accession>
<keyword evidence="1" id="KW-0805">Transcription regulation</keyword>
<dbReference type="InterPro" id="IPR001845">
    <property type="entry name" value="HTH_ArsR_DNA-bd_dom"/>
</dbReference>
<dbReference type="InterPro" id="IPR036390">
    <property type="entry name" value="WH_DNA-bd_sf"/>
</dbReference>
<dbReference type="Pfam" id="PF12840">
    <property type="entry name" value="HTH_20"/>
    <property type="match status" value="1"/>
</dbReference>
<dbReference type="GO" id="GO:0003700">
    <property type="term" value="F:DNA-binding transcription factor activity"/>
    <property type="evidence" value="ECO:0007669"/>
    <property type="project" value="InterPro"/>
</dbReference>
<dbReference type="InterPro" id="IPR051011">
    <property type="entry name" value="Metal_resp_trans_reg"/>
</dbReference>
<dbReference type="GO" id="GO:0003677">
    <property type="term" value="F:DNA binding"/>
    <property type="evidence" value="ECO:0007669"/>
    <property type="project" value="UniProtKB-KW"/>
</dbReference>
<keyword evidence="3" id="KW-0804">Transcription</keyword>
<dbReference type="Proteomes" id="UP000025171">
    <property type="component" value="Unassembled WGS sequence"/>
</dbReference>
<dbReference type="PRINTS" id="PR00778">
    <property type="entry name" value="HTHARSR"/>
</dbReference>
<dbReference type="SUPFAM" id="SSF46785">
    <property type="entry name" value="Winged helix' DNA-binding domain"/>
    <property type="match status" value="1"/>
</dbReference>
<evidence type="ECO:0000313" key="5">
    <source>
        <dbReference type="EMBL" id="KCZ87126.1"/>
    </source>
</evidence>
<proteinExistence type="predicted"/>
<dbReference type="EMBL" id="ARYK01000014">
    <property type="protein sequence ID" value="KCZ87126.1"/>
    <property type="molecule type" value="Genomic_DNA"/>
</dbReference>
<feature type="domain" description="HTH arsR-type" evidence="4">
    <location>
        <begin position="1"/>
        <end position="95"/>
    </location>
</feature>
<sequence length="112" mass="11824">MESNLAVQRLSALAQPNRLAVFRCLIRCGPAGLPAGDIARLLDVAPNTLSAQLTLLAQAGLLTRRRDGRSIVYAANQDAMSDLIVYLLEDCCAGRPDICAPIADAVARAACC</sequence>
<dbReference type="SMART" id="SM00418">
    <property type="entry name" value="HTH_ARSR"/>
    <property type="match status" value="1"/>
</dbReference>
<evidence type="ECO:0000313" key="6">
    <source>
        <dbReference type="Proteomes" id="UP000025171"/>
    </source>
</evidence>
<dbReference type="Gene3D" id="1.10.10.10">
    <property type="entry name" value="Winged helix-like DNA-binding domain superfamily/Winged helix DNA-binding domain"/>
    <property type="match status" value="1"/>
</dbReference>
<dbReference type="AlphaFoldDB" id="A0A059F992"/>
<keyword evidence="2" id="KW-0238">DNA-binding</keyword>
<evidence type="ECO:0000256" key="1">
    <source>
        <dbReference type="ARBA" id="ARBA00023015"/>
    </source>
</evidence>
<dbReference type="CDD" id="cd00090">
    <property type="entry name" value="HTH_ARSR"/>
    <property type="match status" value="1"/>
</dbReference>
<dbReference type="PANTHER" id="PTHR43132:SF2">
    <property type="entry name" value="ARSENICAL RESISTANCE OPERON REPRESSOR ARSR-RELATED"/>
    <property type="match status" value="1"/>
</dbReference>
<name>A0A059F992_9PROT</name>
<reference evidence="5 6" key="1">
    <citation type="journal article" date="2014" name="Antonie Van Leeuwenhoek">
        <title>Hyphomonas beringensis sp. nov. and Hyphomonas chukchiensis sp. nov., isolated from surface seawater of the Bering Sea and Chukchi Sea.</title>
        <authorList>
            <person name="Li C."/>
            <person name="Lai Q."/>
            <person name="Li G."/>
            <person name="Dong C."/>
            <person name="Wang J."/>
            <person name="Liao Y."/>
            <person name="Shao Z."/>
        </authorList>
    </citation>
    <scope>NUCLEOTIDE SEQUENCE [LARGE SCALE GENOMIC DNA]</scope>
    <source>
        <strain evidence="5 6">MHS-2</strain>
    </source>
</reference>
<comment type="caution">
    <text evidence="5">The sequence shown here is derived from an EMBL/GenBank/DDBJ whole genome shotgun (WGS) entry which is preliminary data.</text>
</comment>
<dbReference type="InterPro" id="IPR036388">
    <property type="entry name" value="WH-like_DNA-bd_sf"/>
</dbReference>
<organism evidence="5 6">
    <name type="scientific">Hyphomonas johnsonii MHS-2</name>
    <dbReference type="NCBI Taxonomy" id="1280950"/>
    <lineage>
        <taxon>Bacteria</taxon>
        <taxon>Pseudomonadati</taxon>
        <taxon>Pseudomonadota</taxon>
        <taxon>Alphaproteobacteria</taxon>
        <taxon>Hyphomonadales</taxon>
        <taxon>Hyphomonadaceae</taxon>
        <taxon>Hyphomonas</taxon>
    </lineage>
</organism>
<evidence type="ECO:0000259" key="4">
    <source>
        <dbReference type="PROSITE" id="PS50987"/>
    </source>
</evidence>
<dbReference type="eggNOG" id="COG0640">
    <property type="taxonomic scope" value="Bacteria"/>
</dbReference>
<protein>
    <submittedName>
        <fullName evidence="5">ArsR family transcriptional regulator</fullName>
    </submittedName>
</protein>